<dbReference type="RefSeq" id="WP_345572779.1">
    <property type="nucleotide sequence ID" value="NZ_BAABDQ010000033.1"/>
</dbReference>
<evidence type="ECO:0000259" key="1">
    <source>
        <dbReference type="Pfam" id="PF13601"/>
    </source>
</evidence>
<dbReference type="Pfam" id="PF13601">
    <property type="entry name" value="HTH_34"/>
    <property type="match status" value="1"/>
</dbReference>
<feature type="domain" description="Winged helix DNA-binding" evidence="1">
    <location>
        <begin position="14"/>
        <end position="91"/>
    </location>
</feature>
<dbReference type="InterPro" id="IPR036388">
    <property type="entry name" value="WH-like_DNA-bd_sf"/>
</dbReference>
<dbReference type="InterPro" id="IPR027395">
    <property type="entry name" value="WH_DNA-bd_dom"/>
</dbReference>
<evidence type="ECO:0000313" key="3">
    <source>
        <dbReference type="Proteomes" id="UP001500630"/>
    </source>
</evidence>
<comment type="caution">
    <text evidence="2">The sequence shown here is derived from an EMBL/GenBank/DDBJ whole genome shotgun (WGS) entry which is preliminary data.</text>
</comment>
<dbReference type="PANTHER" id="PTHR37318:SF1">
    <property type="entry name" value="BSL7504 PROTEIN"/>
    <property type="match status" value="1"/>
</dbReference>
<dbReference type="Gene3D" id="1.10.10.10">
    <property type="entry name" value="Winged helix-like DNA-binding domain superfamily/Winged helix DNA-binding domain"/>
    <property type="match status" value="1"/>
</dbReference>
<reference evidence="3" key="1">
    <citation type="journal article" date="2019" name="Int. J. Syst. Evol. Microbiol.">
        <title>The Global Catalogue of Microorganisms (GCM) 10K type strain sequencing project: providing services to taxonomists for standard genome sequencing and annotation.</title>
        <authorList>
            <consortium name="The Broad Institute Genomics Platform"/>
            <consortium name="The Broad Institute Genome Sequencing Center for Infectious Disease"/>
            <person name="Wu L."/>
            <person name="Ma J."/>
        </authorList>
    </citation>
    <scope>NUCLEOTIDE SEQUENCE [LARGE SCALE GENOMIC DNA]</scope>
    <source>
        <strain evidence="3">JCM 17326</strain>
    </source>
</reference>
<sequence length="106" mass="11170">MSERFDEVVHAPNRLRICAVLAASSSAEFAVLRDVLGVADSVLSKHLKVLQDAGYLTISKPTGRGRVRTWVSLTAEGRRAYAGHVQALKALFDAPGVPAGSPDAAG</sequence>
<evidence type="ECO:0000313" key="2">
    <source>
        <dbReference type="EMBL" id="GAA3598174.1"/>
    </source>
</evidence>
<organism evidence="2 3">
    <name type="scientific">Nonomuraea rosea</name>
    <dbReference type="NCBI Taxonomy" id="638574"/>
    <lineage>
        <taxon>Bacteria</taxon>
        <taxon>Bacillati</taxon>
        <taxon>Actinomycetota</taxon>
        <taxon>Actinomycetes</taxon>
        <taxon>Streptosporangiales</taxon>
        <taxon>Streptosporangiaceae</taxon>
        <taxon>Nonomuraea</taxon>
    </lineage>
</organism>
<keyword evidence="3" id="KW-1185">Reference proteome</keyword>
<protein>
    <submittedName>
        <fullName evidence="2">Transcriptional regulator</fullName>
    </submittedName>
</protein>
<proteinExistence type="predicted"/>
<dbReference type="PANTHER" id="PTHR37318">
    <property type="entry name" value="BSL7504 PROTEIN"/>
    <property type="match status" value="1"/>
</dbReference>
<accession>A0ABP6Z4Q7</accession>
<dbReference type="InterPro" id="IPR036390">
    <property type="entry name" value="WH_DNA-bd_sf"/>
</dbReference>
<gene>
    <name evidence="2" type="ORF">GCM10022419_096910</name>
</gene>
<dbReference type="Proteomes" id="UP001500630">
    <property type="component" value="Unassembled WGS sequence"/>
</dbReference>
<name>A0ABP6Z4Q7_9ACTN</name>
<dbReference type="SUPFAM" id="SSF46785">
    <property type="entry name" value="Winged helix' DNA-binding domain"/>
    <property type="match status" value="1"/>
</dbReference>
<dbReference type="EMBL" id="BAABDQ010000033">
    <property type="protein sequence ID" value="GAA3598174.1"/>
    <property type="molecule type" value="Genomic_DNA"/>
</dbReference>